<keyword evidence="2" id="KW-1185">Reference proteome</keyword>
<sequence length="90" mass="10283">MKRSRKYYSSDAIAVELDKTTPDRPLPSPSWIEINFSVNYATFNRRLISTVSMFARRPLGGGCVMRGRRVVNRGPVSVVHLYRLANRRAV</sequence>
<dbReference type="Proteomes" id="UP000299102">
    <property type="component" value="Unassembled WGS sequence"/>
</dbReference>
<organism evidence="1 2">
    <name type="scientific">Eumeta variegata</name>
    <name type="common">Bagworm moth</name>
    <name type="synonym">Eumeta japonica</name>
    <dbReference type="NCBI Taxonomy" id="151549"/>
    <lineage>
        <taxon>Eukaryota</taxon>
        <taxon>Metazoa</taxon>
        <taxon>Ecdysozoa</taxon>
        <taxon>Arthropoda</taxon>
        <taxon>Hexapoda</taxon>
        <taxon>Insecta</taxon>
        <taxon>Pterygota</taxon>
        <taxon>Neoptera</taxon>
        <taxon>Endopterygota</taxon>
        <taxon>Lepidoptera</taxon>
        <taxon>Glossata</taxon>
        <taxon>Ditrysia</taxon>
        <taxon>Tineoidea</taxon>
        <taxon>Psychidae</taxon>
        <taxon>Oiketicinae</taxon>
        <taxon>Eumeta</taxon>
    </lineage>
</organism>
<gene>
    <name evidence="1" type="ORF">EVAR_43976_1</name>
</gene>
<comment type="caution">
    <text evidence="1">The sequence shown here is derived from an EMBL/GenBank/DDBJ whole genome shotgun (WGS) entry which is preliminary data.</text>
</comment>
<protein>
    <submittedName>
        <fullName evidence="1">Uncharacterized protein</fullName>
    </submittedName>
</protein>
<proteinExistence type="predicted"/>
<evidence type="ECO:0000313" key="2">
    <source>
        <dbReference type="Proteomes" id="UP000299102"/>
    </source>
</evidence>
<accession>A0A4C1XCD1</accession>
<dbReference type="AlphaFoldDB" id="A0A4C1XCD1"/>
<name>A0A4C1XCD1_EUMVA</name>
<evidence type="ECO:0000313" key="1">
    <source>
        <dbReference type="EMBL" id="GBP61506.1"/>
    </source>
</evidence>
<reference evidence="1 2" key="1">
    <citation type="journal article" date="2019" name="Commun. Biol.">
        <title>The bagworm genome reveals a unique fibroin gene that provides high tensile strength.</title>
        <authorList>
            <person name="Kono N."/>
            <person name="Nakamura H."/>
            <person name="Ohtoshi R."/>
            <person name="Tomita M."/>
            <person name="Numata K."/>
            <person name="Arakawa K."/>
        </authorList>
    </citation>
    <scope>NUCLEOTIDE SEQUENCE [LARGE SCALE GENOMIC DNA]</scope>
</reference>
<dbReference type="EMBL" id="BGZK01000816">
    <property type="protein sequence ID" value="GBP61506.1"/>
    <property type="molecule type" value="Genomic_DNA"/>
</dbReference>